<reference evidence="3" key="1">
    <citation type="journal article" date="2021" name="Microb. Physiol.">
        <title>Proteogenomic Insights into the Physiology of Marine, Sulfate-Reducing, Filamentous Desulfonema limicola and Desulfonema magnum.</title>
        <authorList>
            <person name="Schnaars V."/>
            <person name="Wohlbrand L."/>
            <person name="Scheve S."/>
            <person name="Hinrichs C."/>
            <person name="Reinhardt R."/>
            <person name="Rabus R."/>
        </authorList>
    </citation>
    <scope>NUCLEOTIDE SEQUENCE</scope>
    <source>
        <strain evidence="3">4be13</strain>
    </source>
</reference>
<dbReference type="InterPro" id="IPR050072">
    <property type="entry name" value="Peptidase_M20A"/>
</dbReference>
<evidence type="ECO:0000313" key="4">
    <source>
        <dbReference type="Proteomes" id="UP000663722"/>
    </source>
</evidence>
<dbReference type="SUPFAM" id="SSF53187">
    <property type="entry name" value="Zn-dependent exopeptidases"/>
    <property type="match status" value="1"/>
</dbReference>
<protein>
    <submittedName>
        <fullName evidence="3">Peptidase domain-containing protein</fullName>
    </submittedName>
</protein>
<keyword evidence="1" id="KW-0378">Hydrolase</keyword>
<dbReference type="RefSeq" id="WP_207683186.1">
    <property type="nucleotide sequence ID" value="NZ_CP061800.1"/>
</dbReference>
<dbReference type="Gene3D" id="3.40.630.10">
    <property type="entry name" value="Zn peptidases"/>
    <property type="match status" value="1"/>
</dbReference>
<evidence type="ECO:0000256" key="1">
    <source>
        <dbReference type="ARBA" id="ARBA00022801"/>
    </source>
</evidence>
<feature type="region of interest" description="Disordered" evidence="2">
    <location>
        <begin position="776"/>
        <end position="802"/>
    </location>
</feature>
<dbReference type="AlphaFoldDB" id="A0A975BNS8"/>
<proteinExistence type="predicted"/>
<feature type="region of interest" description="Disordered" evidence="2">
    <location>
        <begin position="835"/>
        <end position="857"/>
    </location>
</feature>
<organism evidence="3 4">
    <name type="scientific">Desulfonema magnum</name>
    <dbReference type="NCBI Taxonomy" id="45655"/>
    <lineage>
        <taxon>Bacteria</taxon>
        <taxon>Pseudomonadati</taxon>
        <taxon>Thermodesulfobacteriota</taxon>
        <taxon>Desulfobacteria</taxon>
        <taxon>Desulfobacterales</taxon>
        <taxon>Desulfococcaceae</taxon>
        <taxon>Desulfonema</taxon>
    </lineage>
</organism>
<feature type="region of interest" description="Disordered" evidence="2">
    <location>
        <begin position="714"/>
        <end position="749"/>
    </location>
</feature>
<sequence length="857" mass="97362">MNKELSQKIEKMFGALVGIRSDTGTPSEKDIEDYLFYWLGKLEYFSQNSNLYGRHKLPSDPLERSVIWGLVRGNGSKTVIFIHHHDVVDSRDYGPLSDCSNRPEKLQKAMEDLDLSDDVMRDLESGEWIFGRGTADMKAGAAIQLALLEEYSTRFNFKGNLLVLSLPDGESLSAGMRSSLKLLKDLKKIFNLEYQMVINSKPHHREKDKKGILYEGAAGKLVPLIYVRGKRGAIGNNLEGLSPVLVLSEIVLQTELNTDFSEVVSGQVSPPPCWNFFRDRKAYCDASPPLSAGGDLTVTSLTKSPEETMSQLKKICENSFSRVIHKAVKKYNIFRGEKNSEITNDPLSDIGSRMKFHVKTFSELYEDALNNAGREFTEAYNKTIEKIKNDILENKLNVSEGTFLIIEKTLAHVPDLSPMIIIALSPPYYPHLTNTDFQNLSESVSTLSDRLICFAEGRWNEKYKKLNYDMRMTDMSYSALPNGEKAMPYIITNMPLWKNIYDVPFSEMKELSIPVINIGPWGKDCHKFSERVFKRDALERTPELLEYAVDHLLMAKGGGLKMAKSNPGEQTAWSEEAVYQLMKNLHHSVFHEERKRRLENHSVIDSALIRIFAYRLAYQNFDMLKNRIAEVADEIVSDEVRQELIKLEAENKKHPESDASHLINIILILLREETDKYLEGGEDLGITLAEDEELDLSPEDEEKLLALSPEDEKNLLGLPPYEENPGAFPTSQHSEKKEDKNPLGISSSGTFRLTGETLEEFSKSLSEYTQKRVVSSVDKLKNQTPEEEPEVPGNPAGKDEQRIFQEKTINPTDDDGFDILARKLGDQRLDELIYGKKKKKKDELADEDDDNWMGWVD</sequence>
<dbReference type="EMBL" id="CP061800">
    <property type="protein sequence ID" value="QTA88404.1"/>
    <property type="molecule type" value="Genomic_DNA"/>
</dbReference>
<dbReference type="InterPro" id="IPR002933">
    <property type="entry name" value="Peptidase_M20"/>
</dbReference>
<gene>
    <name evidence="3" type="ORF">dnm_044490</name>
</gene>
<dbReference type="PANTHER" id="PTHR43808">
    <property type="entry name" value="ACETYLORNITHINE DEACETYLASE"/>
    <property type="match status" value="1"/>
</dbReference>
<evidence type="ECO:0000256" key="2">
    <source>
        <dbReference type="SAM" id="MobiDB-lite"/>
    </source>
</evidence>
<evidence type="ECO:0000313" key="3">
    <source>
        <dbReference type="EMBL" id="QTA88404.1"/>
    </source>
</evidence>
<dbReference type="KEGG" id="dmm:dnm_044490"/>
<dbReference type="GO" id="GO:0016787">
    <property type="term" value="F:hydrolase activity"/>
    <property type="evidence" value="ECO:0007669"/>
    <property type="project" value="InterPro"/>
</dbReference>
<name>A0A975BNS8_9BACT</name>
<keyword evidence="4" id="KW-1185">Reference proteome</keyword>
<dbReference type="Proteomes" id="UP000663722">
    <property type="component" value="Chromosome"/>
</dbReference>
<dbReference type="Pfam" id="PF01546">
    <property type="entry name" value="Peptidase_M20"/>
    <property type="match status" value="1"/>
</dbReference>
<dbReference type="PANTHER" id="PTHR43808:SF27">
    <property type="entry name" value="PROTEIN ROCB"/>
    <property type="match status" value="1"/>
</dbReference>
<accession>A0A975BNS8</accession>